<protein>
    <submittedName>
        <fullName evidence="2">Uncharacterized protein</fullName>
    </submittedName>
</protein>
<comment type="caution">
    <text evidence="2">The sequence shown here is derived from an EMBL/GenBank/DDBJ whole genome shotgun (WGS) entry which is preliminary data.</text>
</comment>
<reference evidence="2 3" key="1">
    <citation type="submission" date="2015-11" db="EMBL/GenBank/DDBJ databases">
        <title>Expanding the genomic diversity of Burkholderia species for the development of highly accurate diagnostics.</title>
        <authorList>
            <person name="Sahl J."/>
            <person name="Keim P."/>
            <person name="Wagner D."/>
        </authorList>
    </citation>
    <scope>NUCLEOTIDE SEQUENCE [LARGE SCALE GENOMIC DNA]</scope>
    <source>
        <strain evidence="2 3">MSMB1302</strain>
    </source>
</reference>
<dbReference type="AlphaFoldDB" id="A0A103ZR51"/>
<name>A0A103ZR51_BURCE</name>
<organism evidence="2 3">
    <name type="scientific">Burkholderia cepacia</name>
    <name type="common">Pseudomonas cepacia</name>
    <dbReference type="NCBI Taxonomy" id="292"/>
    <lineage>
        <taxon>Bacteria</taxon>
        <taxon>Pseudomonadati</taxon>
        <taxon>Pseudomonadota</taxon>
        <taxon>Betaproteobacteria</taxon>
        <taxon>Burkholderiales</taxon>
        <taxon>Burkholderiaceae</taxon>
        <taxon>Burkholderia</taxon>
        <taxon>Burkholderia cepacia complex</taxon>
    </lineage>
</organism>
<feature type="compositionally biased region" description="Low complexity" evidence="1">
    <location>
        <begin position="46"/>
        <end position="56"/>
    </location>
</feature>
<dbReference type="EMBL" id="LOYH01000037">
    <property type="protein sequence ID" value="KVK84611.1"/>
    <property type="molecule type" value="Genomic_DNA"/>
</dbReference>
<sequence length="127" mass="13390">MTPDGAYAEWHAAPFTWQRIASLPLWPSTGFSPVGSPIRHRRGRCARAASASSIGRTPRQPTSSSYENARCTGTPGGRATNAGTAASADAMKPFMSAVPRPYRRPSRSVSRNGSTVHACPSTGTTSV</sequence>
<dbReference type="Proteomes" id="UP000069001">
    <property type="component" value="Unassembled WGS sequence"/>
</dbReference>
<feature type="compositionally biased region" description="Low complexity" evidence="1">
    <location>
        <begin position="77"/>
        <end position="90"/>
    </location>
</feature>
<accession>A0A103ZR51</accession>
<evidence type="ECO:0000313" key="3">
    <source>
        <dbReference type="Proteomes" id="UP000069001"/>
    </source>
</evidence>
<gene>
    <name evidence="2" type="ORF">WS90_11565</name>
</gene>
<evidence type="ECO:0000256" key="1">
    <source>
        <dbReference type="SAM" id="MobiDB-lite"/>
    </source>
</evidence>
<feature type="region of interest" description="Disordered" evidence="1">
    <location>
        <begin position="33"/>
        <end position="127"/>
    </location>
</feature>
<evidence type="ECO:0000313" key="2">
    <source>
        <dbReference type="EMBL" id="KVK84611.1"/>
    </source>
</evidence>
<proteinExistence type="predicted"/>